<organism evidence="2 3">
    <name type="scientific">Aphis craccivora</name>
    <name type="common">Cowpea aphid</name>
    <dbReference type="NCBI Taxonomy" id="307492"/>
    <lineage>
        <taxon>Eukaryota</taxon>
        <taxon>Metazoa</taxon>
        <taxon>Ecdysozoa</taxon>
        <taxon>Arthropoda</taxon>
        <taxon>Hexapoda</taxon>
        <taxon>Insecta</taxon>
        <taxon>Pterygota</taxon>
        <taxon>Neoptera</taxon>
        <taxon>Paraneoptera</taxon>
        <taxon>Hemiptera</taxon>
        <taxon>Sternorrhyncha</taxon>
        <taxon>Aphidomorpha</taxon>
        <taxon>Aphidoidea</taxon>
        <taxon>Aphididae</taxon>
        <taxon>Aphidini</taxon>
        <taxon>Aphis</taxon>
        <taxon>Aphis</taxon>
    </lineage>
</organism>
<evidence type="ECO:0000313" key="2">
    <source>
        <dbReference type="EMBL" id="KAF0752181.1"/>
    </source>
</evidence>
<sequence>MNFPKRQSHYSRLYNSNTRYLSLDLSVAKLYRLFLQKYEPDFWAVYNKEREIVTMKPRVKYPYFAKYFASNFNISFAYPRSDTYQTCDQLLKSIQNETDAEEKASFNLSAEAKENNTIIDVLSFHFQQNMPLPHITSKDTVARKGQNEIIVVLRIKINYYFNICQRLYPEPGHSFLPVIDALGTWKRQEGKLKQYFYQKSMKNLYQKLTEKFTIMAYRYVEYNRNEGLYCGTSGNSTIREHYNMEKNGEILYINDDKLLKLYNSPIKLKLAKYNDVTQLASKYVPNEYQWFYNNLIAEENSTTRNNNFKVFNIIYKILLFIIDFVLSQSGLYFMFYCEESELLLN</sequence>
<accession>A0A6G0YAY1</accession>
<keyword evidence="1" id="KW-1133">Transmembrane helix</keyword>
<protein>
    <submittedName>
        <fullName evidence="2">NAD-dependent protein deacetylase Sir2B-like</fullName>
    </submittedName>
</protein>
<feature type="transmembrane region" description="Helical" evidence="1">
    <location>
        <begin position="313"/>
        <end position="335"/>
    </location>
</feature>
<comment type="caution">
    <text evidence="2">The sequence shown here is derived from an EMBL/GenBank/DDBJ whole genome shotgun (WGS) entry which is preliminary data.</text>
</comment>
<keyword evidence="1" id="KW-0812">Transmembrane</keyword>
<keyword evidence="3" id="KW-1185">Reference proteome</keyword>
<reference evidence="2 3" key="1">
    <citation type="submission" date="2019-08" db="EMBL/GenBank/DDBJ databases">
        <title>Whole genome of Aphis craccivora.</title>
        <authorList>
            <person name="Voronova N.V."/>
            <person name="Shulinski R.S."/>
            <person name="Bandarenka Y.V."/>
            <person name="Zhorov D.G."/>
            <person name="Warner D."/>
        </authorList>
    </citation>
    <scope>NUCLEOTIDE SEQUENCE [LARGE SCALE GENOMIC DNA]</scope>
    <source>
        <strain evidence="2">180601</strain>
        <tissue evidence="2">Whole Body</tissue>
    </source>
</reference>
<name>A0A6G0YAY1_APHCR</name>
<dbReference type="Proteomes" id="UP000478052">
    <property type="component" value="Unassembled WGS sequence"/>
</dbReference>
<gene>
    <name evidence="2" type="ORF">FWK35_00014875</name>
</gene>
<keyword evidence="1" id="KW-0472">Membrane</keyword>
<dbReference type="AlphaFoldDB" id="A0A6G0YAY1"/>
<dbReference type="OrthoDB" id="6776127at2759"/>
<evidence type="ECO:0000313" key="3">
    <source>
        <dbReference type="Proteomes" id="UP000478052"/>
    </source>
</evidence>
<proteinExistence type="predicted"/>
<dbReference type="EMBL" id="VUJU01005132">
    <property type="protein sequence ID" value="KAF0752181.1"/>
    <property type="molecule type" value="Genomic_DNA"/>
</dbReference>
<evidence type="ECO:0000256" key="1">
    <source>
        <dbReference type="SAM" id="Phobius"/>
    </source>
</evidence>